<dbReference type="Gene3D" id="3.40.630.30">
    <property type="match status" value="1"/>
</dbReference>
<dbReference type="PANTHER" id="PTHR43800:SF1">
    <property type="entry name" value="PEPTIDYL-LYSINE N-ACETYLTRANSFERASE YJAB"/>
    <property type="match status" value="1"/>
</dbReference>
<evidence type="ECO:0000256" key="2">
    <source>
        <dbReference type="ARBA" id="ARBA00023315"/>
    </source>
</evidence>
<proteinExistence type="predicted"/>
<dbReference type="InterPro" id="IPR000182">
    <property type="entry name" value="GNAT_dom"/>
</dbReference>
<accession>A0A3D3R7K6</accession>
<dbReference type="InterPro" id="IPR016181">
    <property type="entry name" value="Acyl_CoA_acyltransferase"/>
</dbReference>
<dbReference type="CDD" id="cd04301">
    <property type="entry name" value="NAT_SF"/>
    <property type="match status" value="1"/>
</dbReference>
<evidence type="ECO:0000313" key="4">
    <source>
        <dbReference type="EMBL" id="HCO24042.1"/>
    </source>
</evidence>
<dbReference type="GO" id="GO:0016747">
    <property type="term" value="F:acyltransferase activity, transferring groups other than amino-acyl groups"/>
    <property type="evidence" value="ECO:0007669"/>
    <property type="project" value="InterPro"/>
</dbReference>
<dbReference type="Pfam" id="PF13508">
    <property type="entry name" value="Acetyltransf_7"/>
    <property type="match status" value="1"/>
</dbReference>
<evidence type="ECO:0000259" key="3">
    <source>
        <dbReference type="PROSITE" id="PS51186"/>
    </source>
</evidence>
<sequence length="147" mass="16826">MQRIIREYQPADLDDVLASWESATRLAHPFLQEDFLEQERHNIPNLYLPNAETWVIEHEKQVIGFIALLGNEVGAIFVKPEFHGTGAGKALMDKARDLRGDLQVEVFEANSIGRQFYDRYGFQPLSESTHEPTGNRLLRLQFNTAVT</sequence>
<name>A0A3D3R7K6_9PLAN</name>
<evidence type="ECO:0000256" key="1">
    <source>
        <dbReference type="ARBA" id="ARBA00022679"/>
    </source>
</evidence>
<dbReference type="EMBL" id="DQAY01000078">
    <property type="protein sequence ID" value="HCO24042.1"/>
    <property type="molecule type" value="Genomic_DNA"/>
</dbReference>
<dbReference type="SUPFAM" id="SSF55729">
    <property type="entry name" value="Acyl-CoA N-acyltransferases (Nat)"/>
    <property type="match status" value="1"/>
</dbReference>
<dbReference type="PROSITE" id="PS51186">
    <property type="entry name" value="GNAT"/>
    <property type="match status" value="1"/>
</dbReference>
<dbReference type="Proteomes" id="UP000263642">
    <property type="component" value="Unassembled WGS sequence"/>
</dbReference>
<keyword evidence="2" id="KW-0012">Acyltransferase</keyword>
<dbReference type="AlphaFoldDB" id="A0A3D3R7K6"/>
<evidence type="ECO:0000313" key="5">
    <source>
        <dbReference type="Proteomes" id="UP000263642"/>
    </source>
</evidence>
<protein>
    <submittedName>
        <fullName evidence="4">GNAT family N-acetyltransferase</fullName>
    </submittedName>
</protein>
<gene>
    <name evidence="4" type="ORF">DIT97_13715</name>
</gene>
<organism evidence="4 5">
    <name type="scientific">Gimesia maris</name>
    <dbReference type="NCBI Taxonomy" id="122"/>
    <lineage>
        <taxon>Bacteria</taxon>
        <taxon>Pseudomonadati</taxon>
        <taxon>Planctomycetota</taxon>
        <taxon>Planctomycetia</taxon>
        <taxon>Planctomycetales</taxon>
        <taxon>Planctomycetaceae</taxon>
        <taxon>Gimesia</taxon>
    </lineage>
</organism>
<keyword evidence="1 4" id="KW-0808">Transferase</keyword>
<dbReference type="PANTHER" id="PTHR43800">
    <property type="entry name" value="PEPTIDYL-LYSINE N-ACETYLTRANSFERASE YJAB"/>
    <property type="match status" value="1"/>
</dbReference>
<comment type="caution">
    <text evidence="4">The sequence shown here is derived from an EMBL/GenBank/DDBJ whole genome shotgun (WGS) entry which is preliminary data.</text>
</comment>
<reference evidence="4 5" key="1">
    <citation type="journal article" date="2018" name="Nat. Biotechnol.">
        <title>A standardized bacterial taxonomy based on genome phylogeny substantially revises the tree of life.</title>
        <authorList>
            <person name="Parks D.H."/>
            <person name="Chuvochina M."/>
            <person name="Waite D.W."/>
            <person name="Rinke C."/>
            <person name="Skarshewski A."/>
            <person name="Chaumeil P.A."/>
            <person name="Hugenholtz P."/>
        </authorList>
    </citation>
    <scope>NUCLEOTIDE SEQUENCE [LARGE SCALE GENOMIC DNA]</scope>
    <source>
        <strain evidence="4">UBA9375</strain>
    </source>
</reference>
<feature type="domain" description="N-acetyltransferase" evidence="3">
    <location>
        <begin position="3"/>
        <end position="143"/>
    </location>
</feature>